<dbReference type="SUPFAM" id="SSF141251">
    <property type="entry name" value="Kinase-associated protein B-like"/>
    <property type="match status" value="1"/>
</dbReference>
<keyword evidence="2" id="KW-1185">Reference proteome</keyword>
<keyword evidence="1" id="KW-0449">Lipoprotein</keyword>
<dbReference type="OrthoDB" id="2407789at2"/>
<evidence type="ECO:0000313" key="2">
    <source>
        <dbReference type="Proteomes" id="UP000194154"/>
    </source>
</evidence>
<gene>
    <name evidence="1" type="primary">kapB</name>
    <name evidence="1" type="ORF">MCCS_07960</name>
</gene>
<dbReference type="EMBL" id="CP021059">
    <property type="protein sequence ID" value="ARQ06444.1"/>
    <property type="molecule type" value="Genomic_DNA"/>
</dbReference>
<proteinExistence type="predicted"/>
<dbReference type="GeneID" id="35294931"/>
<keyword evidence="1" id="KW-0418">Kinase</keyword>
<dbReference type="InterPro" id="IPR014916">
    <property type="entry name" value="KapB"/>
</dbReference>
<dbReference type="AlphaFoldDB" id="A0A1W7AAA2"/>
<keyword evidence="1" id="KW-0808">Transferase</keyword>
<dbReference type="STRING" id="1855823.MCCS_07960"/>
<dbReference type="SMART" id="SM01298">
    <property type="entry name" value="KapB"/>
    <property type="match status" value="1"/>
</dbReference>
<dbReference type="KEGG" id="mcak:MCCS_07960"/>
<dbReference type="Proteomes" id="UP000194154">
    <property type="component" value="Chromosome"/>
</dbReference>
<dbReference type="InterPro" id="IPR038080">
    <property type="entry name" value="KapB_sf"/>
</dbReference>
<dbReference type="Gene3D" id="2.30.30.430">
    <property type="entry name" value="Kinase associated protein B domain"/>
    <property type="match status" value="1"/>
</dbReference>
<sequence>MYFRLMHKTGIYIVEHLESRPNGELVQVVNVITHPTQGDLHNRNEVENVFFHERRALSFKEKRIVDKNLLKPYEEDIISYEASLQNALFKMEDKLNKEDSAFNQQSLKMLQNLKSEYERQYKVKF</sequence>
<name>A0A1W7AAA2_9STAP</name>
<organism evidence="1 2">
    <name type="scientific">Macrococcoides canis</name>
    <dbReference type="NCBI Taxonomy" id="1855823"/>
    <lineage>
        <taxon>Bacteria</taxon>
        <taxon>Bacillati</taxon>
        <taxon>Bacillota</taxon>
        <taxon>Bacilli</taxon>
        <taxon>Bacillales</taxon>
        <taxon>Staphylococcaceae</taxon>
        <taxon>Macrococcoides</taxon>
    </lineage>
</organism>
<protein>
    <submittedName>
        <fullName evidence="1">Kinase-associated lipoprotein B</fullName>
    </submittedName>
</protein>
<accession>A0A1W7AAA2</accession>
<dbReference type="RefSeq" id="WP_086042111.1">
    <property type="nucleotide sequence ID" value="NZ_CBCRZA010000001.1"/>
</dbReference>
<reference evidence="1 2" key="1">
    <citation type="journal article" date="2017" name="Int. J. Syst. Evol. Microbiol.">
        <title>Macrococcus canis sp. nov., a skin bacterium associated with infections in dogs.</title>
        <authorList>
            <person name="Gobeli Brawand S."/>
            <person name="Cotting K."/>
            <person name="Gomez-Sanz E."/>
            <person name="Collaud A."/>
            <person name="Thomann A."/>
            <person name="Brodard I."/>
            <person name="Rodriguez-Campos S."/>
            <person name="Strauss C."/>
            <person name="Perreten V."/>
        </authorList>
    </citation>
    <scope>NUCLEOTIDE SEQUENCE [LARGE SCALE GENOMIC DNA]</scope>
    <source>
        <strain evidence="1 2">KM45013</strain>
    </source>
</reference>
<dbReference type="GO" id="GO:0016301">
    <property type="term" value="F:kinase activity"/>
    <property type="evidence" value="ECO:0007669"/>
    <property type="project" value="UniProtKB-KW"/>
</dbReference>
<evidence type="ECO:0000313" key="1">
    <source>
        <dbReference type="EMBL" id="ARQ06444.1"/>
    </source>
</evidence>
<dbReference type="Pfam" id="PF08810">
    <property type="entry name" value="KapB"/>
    <property type="match status" value="1"/>
</dbReference>